<dbReference type="Proteomes" id="UP000656732">
    <property type="component" value="Unassembled WGS sequence"/>
</dbReference>
<accession>A0A918F809</accession>
<comment type="caution">
    <text evidence="1">The sequence shown here is derived from an EMBL/GenBank/DDBJ whole genome shotgun (WGS) entry which is preliminary data.</text>
</comment>
<name>A0A918F809_9ACTN</name>
<evidence type="ECO:0000313" key="2">
    <source>
        <dbReference type="Proteomes" id="UP000656732"/>
    </source>
</evidence>
<keyword evidence="2" id="KW-1185">Reference proteome</keyword>
<sequence>MRAAEIVGVHGIGQSRTSGEQLTRDWGKALGRGIKEFTDQPDRPPTLRMPHWTPLLAKGTDRLGPQDGPYGASMTPAEEQFVAEALGDVVGPQDLAYAEEQPLPVLGPPKLWPPRITRLLMAYDHRFPAGGGRFFVQRMREVRSYLTEPDLAVKVRVLVRDHVTPTTSVVIGHSLGSVIAYDLFRHEDDAAGRTPGDVPGPAVHTLITCGSPLGIPSVRRLMKIEDGDHLRLPDQVRWINVYDPDDVVTGGAGLGRVAPGLVDAAVRNGVGDPHSAVRYLRSEPVARAVAGGRP</sequence>
<reference evidence="1" key="1">
    <citation type="journal article" date="2014" name="Int. J. Syst. Evol. Microbiol.">
        <title>Complete genome sequence of Corynebacterium casei LMG S-19264T (=DSM 44701T), isolated from a smear-ripened cheese.</title>
        <authorList>
            <consortium name="US DOE Joint Genome Institute (JGI-PGF)"/>
            <person name="Walter F."/>
            <person name="Albersmeier A."/>
            <person name="Kalinowski J."/>
            <person name="Ruckert C."/>
        </authorList>
    </citation>
    <scope>NUCLEOTIDE SEQUENCE</scope>
    <source>
        <strain evidence="1">JCM 4403</strain>
    </source>
</reference>
<dbReference type="RefSeq" id="WP_189561814.1">
    <property type="nucleotide sequence ID" value="NZ_BMTU01000024.1"/>
</dbReference>
<proteinExistence type="predicted"/>
<dbReference type="SUPFAM" id="SSF53474">
    <property type="entry name" value="alpha/beta-Hydrolases"/>
    <property type="match status" value="1"/>
</dbReference>
<protein>
    <submittedName>
        <fullName evidence="1">Uncharacterized protein</fullName>
    </submittedName>
</protein>
<dbReference type="InterPro" id="IPR029058">
    <property type="entry name" value="AB_hydrolase_fold"/>
</dbReference>
<organism evidence="1 2">
    <name type="scientific">Streptomyces pilosus</name>
    <dbReference type="NCBI Taxonomy" id="28893"/>
    <lineage>
        <taxon>Bacteria</taxon>
        <taxon>Bacillati</taxon>
        <taxon>Actinomycetota</taxon>
        <taxon>Actinomycetes</taxon>
        <taxon>Kitasatosporales</taxon>
        <taxon>Streptomycetaceae</taxon>
        <taxon>Streptomyces</taxon>
    </lineage>
</organism>
<evidence type="ECO:0000313" key="1">
    <source>
        <dbReference type="EMBL" id="GGR09949.1"/>
    </source>
</evidence>
<reference evidence="1" key="2">
    <citation type="submission" date="2020-09" db="EMBL/GenBank/DDBJ databases">
        <authorList>
            <person name="Sun Q."/>
            <person name="Ohkuma M."/>
        </authorList>
    </citation>
    <scope>NUCLEOTIDE SEQUENCE</scope>
    <source>
        <strain evidence="1">JCM 4403</strain>
    </source>
</reference>
<dbReference type="AlphaFoldDB" id="A0A918F809"/>
<dbReference type="EMBL" id="BMTU01000024">
    <property type="protein sequence ID" value="GGR09949.1"/>
    <property type="molecule type" value="Genomic_DNA"/>
</dbReference>
<gene>
    <name evidence="1" type="ORF">GCM10010280_67110</name>
</gene>